<evidence type="ECO:0000313" key="2">
    <source>
        <dbReference type="Proteomes" id="UP001152803"/>
    </source>
</evidence>
<organism evidence="1 2">
    <name type="scientific">Conger conger</name>
    <name type="common">Conger eel</name>
    <name type="synonym">Muraena conger</name>
    <dbReference type="NCBI Taxonomy" id="82655"/>
    <lineage>
        <taxon>Eukaryota</taxon>
        <taxon>Metazoa</taxon>
        <taxon>Chordata</taxon>
        <taxon>Craniata</taxon>
        <taxon>Vertebrata</taxon>
        <taxon>Euteleostomi</taxon>
        <taxon>Actinopterygii</taxon>
        <taxon>Neopterygii</taxon>
        <taxon>Teleostei</taxon>
        <taxon>Anguilliformes</taxon>
        <taxon>Congridae</taxon>
        <taxon>Conger</taxon>
    </lineage>
</organism>
<dbReference type="OrthoDB" id="8599862at2759"/>
<dbReference type="AlphaFoldDB" id="A0A9Q1HSP2"/>
<accession>A0A9Q1HSP2</accession>
<protein>
    <submittedName>
        <fullName evidence="1">Uncharacterized protein</fullName>
    </submittedName>
</protein>
<proteinExistence type="predicted"/>
<gene>
    <name evidence="1" type="ORF">COCON_G00178050</name>
</gene>
<evidence type="ECO:0000313" key="1">
    <source>
        <dbReference type="EMBL" id="KAJ8258793.1"/>
    </source>
</evidence>
<dbReference type="Proteomes" id="UP001152803">
    <property type="component" value="Unassembled WGS sequence"/>
</dbReference>
<keyword evidence="2" id="KW-1185">Reference proteome</keyword>
<dbReference type="EMBL" id="JAFJMO010000013">
    <property type="protein sequence ID" value="KAJ8258793.1"/>
    <property type="molecule type" value="Genomic_DNA"/>
</dbReference>
<comment type="caution">
    <text evidence="1">The sequence shown here is derived from an EMBL/GenBank/DDBJ whole genome shotgun (WGS) entry which is preliminary data.</text>
</comment>
<reference evidence="1" key="1">
    <citation type="journal article" date="2023" name="Science">
        <title>Genome structures resolve the early diversification of teleost fishes.</title>
        <authorList>
            <person name="Parey E."/>
            <person name="Louis A."/>
            <person name="Montfort J."/>
            <person name="Bouchez O."/>
            <person name="Roques C."/>
            <person name="Iampietro C."/>
            <person name="Lluch J."/>
            <person name="Castinel A."/>
            <person name="Donnadieu C."/>
            <person name="Desvignes T."/>
            <person name="Floi Bucao C."/>
            <person name="Jouanno E."/>
            <person name="Wen M."/>
            <person name="Mejri S."/>
            <person name="Dirks R."/>
            <person name="Jansen H."/>
            <person name="Henkel C."/>
            <person name="Chen W.J."/>
            <person name="Zahm M."/>
            <person name="Cabau C."/>
            <person name="Klopp C."/>
            <person name="Thompson A.W."/>
            <person name="Robinson-Rechavi M."/>
            <person name="Braasch I."/>
            <person name="Lecointre G."/>
            <person name="Bobe J."/>
            <person name="Postlethwait J.H."/>
            <person name="Berthelot C."/>
            <person name="Roest Crollius H."/>
            <person name="Guiguen Y."/>
        </authorList>
    </citation>
    <scope>NUCLEOTIDE SEQUENCE</scope>
    <source>
        <strain evidence="1">Concon-B</strain>
    </source>
</reference>
<name>A0A9Q1HSP2_CONCO</name>
<sequence>MSYEKQYFFDKINMETILSVKFDLKKNQLLEPVLNTNLDHAARVMSSMPRAILSEATLCVAGENVLVRFIPNKVKSSQSLPQELQGNIHFNVITNNGQPQLIRHVTCPDVITVSDIKDVHFSGHSCQDMLQSCSEQARQLVSEGEMQDFAELHIVCNKLSLIYSSGNQAKDGQSLDSQRYVLKTQCRFMFPHVSKMEAILKMKSWIEQEKPEKGGLIACVEHLLQQFIHLSSLPYDDDCFILQSDGEMAELSFSHERGQEYFLFGGKKGVSMFPVKWGLY</sequence>